<dbReference type="AlphaFoldDB" id="A0A3D8HBU5"/>
<dbReference type="EMBL" id="JACRTI010000048">
    <property type="protein sequence ID" value="MBC8603177.1"/>
    <property type="molecule type" value="Genomic_DNA"/>
</dbReference>
<evidence type="ECO:0000313" key="1">
    <source>
        <dbReference type="EMBL" id="MBC8603177.1"/>
    </source>
</evidence>
<sequence>MELEIKIAKANEKDIRSTENLLDFLEQIFYNDDIEDCQIFKDIARELGYCSSSITMEEASVVLLEAIRRKFDKCSGRWMKVISTVDVLVDQLCDKNISYIKLDPHIKRALDNSMLGE</sequence>
<evidence type="ECO:0000313" key="2">
    <source>
        <dbReference type="EMBL" id="RDU48112.1"/>
    </source>
</evidence>
<dbReference type="RefSeq" id="WP_115500673.1">
    <property type="nucleotide sequence ID" value="NZ_JACRTI010000048.1"/>
</dbReference>
<dbReference type="EMBL" id="QREV01000048">
    <property type="protein sequence ID" value="RDU48112.1"/>
    <property type="molecule type" value="Genomic_DNA"/>
</dbReference>
<dbReference type="Proteomes" id="UP000629596">
    <property type="component" value="Unassembled WGS sequence"/>
</dbReference>
<organism evidence="2 3">
    <name type="scientific">Parabacteroides acidifaciens</name>
    <dbReference type="NCBI Taxonomy" id="2290935"/>
    <lineage>
        <taxon>Bacteria</taxon>
        <taxon>Pseudomonadati</taxon>
        <taxon>Bacteroidota</taxon>
        <taxon>Bacteroidia</taxon>
        <taxon>Bacteroidales</taxon>
        <taxon>Tannerellaceae</taxon>
        <taxon>Parabacteroides</taxon>
    </lineage>
</organism>
<keyword evidence="4" id="KW-1185">Reference proteome</keyword>
<dbReference type="Proteomes" id="UP000256321">
    <property type="component" value="Unassembled WGS sequence"/>
</dbReference>
<comment type="caution">
    <text evidence="2">The sequence shown here is derived from an EMBL/GenBank/DDBJ whole genome shotgun (WGS) entry which is preliminary data.</text>
</comment>
<proteinExistence type="predicted"/>
<name>A0A3D8HBU5_9BACT</name>
<reference evidence="2 3" key="1">
    <citation type="submission" date="2018-07" db="EMBL/GenBank/DDBJ databases">
        <title>Parabacteroides acidifaciens nov. sp., isolated from human feces.</title>
        <authorList>
            <person name="Wang Y.J."/>
        </authorList>
    </citation>
    <scope>NUCLEOTIDE SEQUENCE [LARGE SCALE GENOMIC DNA]</scope>
    <source>
        <strain evidence="2 3">426-9</strain>
    </source>
</reference>
<protein>
    <submittedName>
        <fullName evidence="2">Uncharacterized protein</fullName>
    </submittedName>
</protein>
<reference evidence="1 4" key="2">
    <citation type="submission" date="2020-08" db="EMBL/GenBank/DDBJ databases">
        <title>Genome public.</title>
        <authorList>
            <person name="Liu C."/>
            <person name="Sun Q."/>
        </authorList>
    </citation>
    <scope>NUCLEOTIDE SEQUENCE [LARGE SCALE GENOMIC DNA]</scope>
    <source>
        <strain evidence="1 4">426_9</strain>
    </source>
</reference>
<gene>
    <name evidence="2" type="ORF">DWU89_16215</name>
    <name evidence="1" type="ORF">H8784_15810</name>
</gene>
<evidence type="ECO:0000313" key="4">
    <source>
        <dbReference type="Proteomes" id="UP000629596"/>
    </source>
</evidence>
<accession>A0A3D8HBU5</accession>
<evidence type="ECO:0000313" key="3">
    <source>
        <dbReference type="Proteomes" id="UP000256321"/>
    </source>
</evidence>